<evidence type="ECO:0000313" key="3">
    <source>
        <dbReference type="Proteomes" id="UP001293254"/>
    </source>
</evidence>
<evidence type="ECO:0000259" key="1">
    <source>
        <dbReference type="Pfam" id="PF14111"/>
    </source>
</evidence>
<evidence type="ECO:0000313" key="2">
    <source>
        <dbReference type="EMBL" id="KAK4415214.1"/>
    </source>
</evidence>
<feature type="domain" description="DUF4283" evidence="1">
    <location>
        <begin position="34"/>
        <end position="112"/>
    </location>
</feature>
<dbReference type="AlphaFoldDB" id="A0AAE1XPG2"/>
<dbReference type="EMBL" id="JACGWO010000011">
    <property type="protein sequence ID" value="KAK4415214.1"/>
    <property type="molecule type" value="Genomic_DNA"/>
</dbReference>
<dbReference type="Proteomes" id="UP001293254">
    <property type="component" value="Unassembled WGS sequence"/>
</dbReference>
<dbReference type="Pfam" id="PF14111">
    <property type="entry name" value="DUF4283"/>
    <property type="match status" value="1"/>
</dbReference>
<reference evidence="2" key="1">
    <citation type="submission" date="2020-06" db="EMBL/GenBank/DDBJ databases">
        <authorList>
            <person name="Li T."/>
            <person name="Hu X."/>
            <person name="Zhang T."/>
            <person name="Song X."/>
            <person name="Zhang H."/>
            <person name="Dai N."/>
            <person name="Sheng W."/>
            <person name="Hou X."/>
            <person name="Wei L."/>
        </authorList>
    </citation>
    <scope>NUCLEOTIDE SEQUENCE</scope>
    <source>
        <strain evidence="2">3651</strain>
        <tissue evidence="2">Leaf</tissue>
    </source>
</reference>
<accession>A0AAE1XPG2</accession>
<reference evidence="2" key="2">
    <citation type="journal article" date="2024" name="Plant">
        <title>Genomic evolution and insights into agronomic trait innovations of Sesamum species.</title>
        <authorList>
            <person name="Miao H."/>
            <person name="Wang L."/>
            <person name="Qu L."/>
            <person name="Liu H."/>
            <person name="Sun Y."/>
            <person name="Le M."/>
            <person name="Wang Q."/>
            <person name="Wei S."/>
            <person name="Zheng Y."/>
            <person name="Lin W."/>
            <person name="Duan Y."/>
            <person name="Cao H."/>
            <person name="Xiong S."/>
            <person name="Wang X."/>
            <person name="Wei L."/>
            <person name="Li C."/>
            <person name="Ma Q."/>
            <person name="Ju M."/>
            <person name="Zhao R."/>
            <person name="Li G."/>
            <person name="Mu C."/>
            <person name="Tian Q."/>
            <person name="Mei H."/>
            <person name="Zhang T."/>
            <person name="Gao T."/>
            <person name="Zhang H."/>
        </authorList>
    </citation>
    <scope>NUCLEOTIDE SEQUENCE</scope>
    <source>
        <strain evidence="2">3651</strain>
    </source>
</reference>
<protein>
    <recommendedName>
        <fullName evidence="1">DUF4283 domain-containing protein</fullName>
    </recommendedName>
</protein>
<keyword evidence="3" id="KW-1185">Reference proteome</keyword>
<proteinExistence type="predicted"/>
<name>A0AAE1XPG2_9LAMI</name>
<dbReference type="InterPro" id="IPR025558">
    <property type="entry name" value="DUF4283"/>
</dbReference>
<gene>
    <name evidence="2" type="ORF">Salat_2628600</name>
</gene>
<sequence length="121" mass="14002">MEEPTVDLGRALEWADKEIEKVVIPHEVWGVEKDYRFTLVGRVLTKRSYNFEALKDVLARIISPGRGMTARKIEGERFTVDFTHQVDVKRAIEGGPWVFDKHLVILNDVKEGERPRDVELN</sequence>
<comment type="caution">
    <text evidence="2">The sequence shown here is derived from an EMBL/GenBank/DDBJ whole genome shotgun (WGS) entry which is preliminary data.</text>
</comment>
<organism evidence="2 3">
    <name type="scientific">Sesamum alatum</name>
    <dbReference type="NCBI Taxonomy" id="300844"/>
    <lineage>
        <taxon>Eukaryota</taxon>
        <taxon>Viridiplantae</taxon>
        <taxon>Streptophyta</taxon>
        <taxon>Embryophyta</taxon>
        <taxon>Tracheophyta</taxon>
        <taxon>Spermatophyta</taxon>
        <taxon>Magnoliopsida</taxon>
        <taxon>eudicotyledons</taxon>
        <taxon>Gunneridae</taxon>
        <taxon>Pentapetalae</taxon>
        <taxon>asterids</taxon>
        <taxon>lamiids</taxon>
        <taxon>Lamiales</taxon>
        <taxon>Pedaliaceae</taxon>
        <taxon>Sesamum</taxon>
    </lineage>
</organism>